<feature type="transmembrane region" description="Helical" evidence="6">
    <location>
        <begin position="52"/>
        <end position="73"/>
    </location>
</feature>
<evidence type="ECO:0000256" key="6">
    <source>
        <dbReference type="SAM" id="Phobius"/>
    </source>
</evidence>
<dbReference type="Gramene" id="mRNA:HanXRQr2_Chr10g0432521">
    <property type="protein sequence ID" value="CDS:HanXRQr2_Chr10g0432521.1"/>
    <property type="gene ID" value="HanXRQr2_Chr10g0432521"/>
</dbReference>
<dbReference type="Proteomes" id="UP000215914">
    <property type="component" value="Unassembled WGS sequence"/>
</dbReference>
<dbReference type="PANTHER" id="PTHR31279:SF7">
    <property type="entry name" value="PROTEIN EXORDIUM-LIKE 3"/>
    <property type="match status" value="1"/>
</dbReference>
<keyword evidence="4 7" id="KW-0732">Signal</keyword>
<comment type="subcellular location">
    <subcellularLocation>
        <location evidence="1">Secreted</location>
        <location evidence="1">Extracellular space</location>
        <location evidence="1">Apoplast</location>
    </subcellularLocation>
</comment>
<feature type="signal peptide" evidence="7">
    <location>
        <begin position="1"/>
        <end position="36"/>
    </location>
</feature>
<reference evidence="8" key="1">
    <citation type="journal article" date="2017" name="Nature">
        <title>The sunflower genome provides insights into oil metabolism, flowering and Asterid evolution.</title>
        <authorList>
            <person name="Badouin H."/>
            <person name="Gouzy J."/>
            <person name="Grassa C.J."/>
            <person name="Murat F."/>
            <person name="Staton S.E."/>
            <person name="Cottret L."/>
            <person name="Lelandais-Briere C."/>
            <person name="Owens G.L."/>
            <person name="Carrere S."/>
            <person name="Mayjonade B."/>
            <person name="Legrand L."/>
            <person name="Gill N."/>
            <person name="Kane N.C."/>
            <person name="Bowers J.E."/>
            <person name="Hubner S."/>
            <person name="Bellec A."/>
            <person name="Berard A."/>
            <person name="Berges H."/>
            <person name="Blanchet N."/>
            <person name="Boniface M.C."/>
            <person name="Brunel D."/>
            <person name="Catrice O."/>
            <person name="Chaidir N."/>
            <person name="Claudel C."/>
            <person name="Donnadieu C."/>
            <person name="Faraut T."/>
            <person name="Fievet G."/>
            <person name="Helmstetter N."/>
            <person name="King M."/>
            <person name="Knapp S.J."/>
            <person name="Lai Z."/>
            <person name="Le Paslier M.C."/>
            <person name="Lippi Y."/>
            <person name="Lorenzon L."/>
            <person name="Mandel J.R."/>
            <person name="Marage G."/>
            <person name="Marchand G."/>
            <person name="Marquand E."/>
            <person name="Bret-Mestries E."/>
            <person name="Morien E."/>
            <person name="Nambeesan S."/>
            <person name="Nguyen T."/>
            <person name="Pegot-Espagnet P."/>
            <person name="Pouilly N."/>
            <person name="Raftis F."/>
            <person name="Sallet E."/>
            <person name="Schiex T."/>
            <person name="Thomas J."/>
            <person name="Vandecasteele C."/>
            <person name="Vares D."/>
            <person name="Vear F."/>
            <person name="Vautrin S."/>
            <person name="Crespi M."/>
            <person name="Mangin B."/>
            <person name="Burke J.M."/>
            <person name="Salse J."/>
            <person name="Munos S."/>
            <person name="Vincourt P."/>
            <person name="Rieseberg L.H."/>
            <person name="Langlade N.B."/>
        </authorList>
    </citation>
    <scope>NUCLEOTIDE SEQUENCE</scope>
    <source>
        <tissue evidence="8">Leaves</tissue>
    </source>
</reference>
<name>A0A9K3N3U7_HELAN</name>
<keyword evidence="2" id="KW-0052">Apoplast</keyword>
<evidence type="ECO:0000256" key="2">
    <source>
        <dbReference type="ARBA" id="ARBA00022523"/>
    </source>
</evidence>
<comment type="caution">
    <text evidence="8">The sequence shown here is derived from an EMBL/GenBank/DDBJ whole genome shotgun (WGS) entry which is preliminary data.</text>
</comment>
<feature type="chain" id="PRO_5039912493" evidence="7">
    <location>
        <begin position="37"/>
        <end position="106"/>
    </location>
</feature>
<evidence type="ECO:0000313" key="9">
    <source>
        <dbReference type="Proteomes" id="UP000215914"/>
    </source>
</evidence>
<organism evidence="8 9">
    <name type="scientific">Helianthus annuus</name>
    <name type="common">Common sunflower</name>
    <dbReference type="NCBI Taxonomy" id="4232"/>
    <lineage>
        <taxon>Eukaryota</taxon>
        <taxon>Viridiplantae</taxon>
        <taxon>Streptophyta</taxon>
        <taxon>Embryophyta</taxon>
        <taxon>Tracheophyta</taxon>
        <taxon>Spermatophyta</taxon>
        <taxon>Magnoliopsida</taxon>
        <taxon>eudicotyledons</taxon>
        <taxon>Gunneridae</taxon>
        <taxon>Pentapetalae</taxon>
        <taxon>asterids</taxon>
        <taxon>campanulids</taxon>
        <taxon>Asterales</taxon>
        <taxon>Asteraceae</taxon>
        <taxon>Asteroideae</taxon>
        <taxon>Heliantheae alliance</taxon>
        <taxon>Heliantheae</taxon>
        <taxon>Helianthus</taxon>
    </lineage>
</organism>
<proteinExistence type="inferred from homology"/>
<dbReference type="Pfam" id="PF04674">
    <property type="entry name" value="Phi_1"/>
    <property type="match status" value="1"/>
</dbReference>
<dbReference type="EMBL" id="MNCJ02000325">
    <property type="protein sequence ID" value="KAF5785765.1"/>
    <property type="molecule type" value="Genomic_DNA"/>
</dbReference>
<sequence length="106" mass="12064">MNRLSLSALTLTHPKKMAGPVCLLVVSLFLLSRTLAMNPNITKKNKNYDGKLIYHMGPVISPDITVHIVWYGAWKPAHKRIIREFINSFSAPIRHSPSVSDWWKVV</sequence>
<dbReference type="GO" id="GO:0048046">
    <property type="term" value="C:apoplast"/>
    <property type="evidence" value="ECO:0007669"/>
    <property type="project" value="UniProtKB-SubCell"/>
</dbReference>
<keyword evidence="6" id="KW-1133">Transmembrane helix</keyword>
<gene>
    <name evidence="8" type="ORF">HanXRQr2_Chr10g0432521</name>
</gene>
<dbReference type="AlphaFoldDB" id="A0A9K3N3U7"/>
<accession>A0A9K3N3U7</accession>
<comment type="similarity">
    <text evidence="5">Belongs to the EXORDIUM family.</text>
</comment>
<keyword evidence="9" id="KW-1185">Reference proteome</keyword>
<protein>
    <submittedName>
        <fullName evidence="8">Uncharacterized protein</fullName>
    </submittedName>
</protein>
<evidence type="ECO:0000256" key="1">
    <source>
        <dbReference type="ARBA" id="ARBA00004271"/>
    </source>
</evidence>
<evidence type="ECO:0000256" key="5">
    <source>
        <dbReference type="ARBA" id="ARBA00023591"/>
    </source>
</evidence>
<keyword evidence="6" id="KW-0812">Transmembrane</keyword>
<evidence type="ECO:0000256" key="4">
    <source>
        <dbReference type="ARBA" id="ARBA00022729"/>
    </source>
</evidence>
<reference evidence="8" key="2">
    <citation type="submission" date="2020-06" db="EMBL/GenBank/DDBJ databases">
        <title>Helianthus annuus Genome sequencing and assembly Release 2.</title>
        <authorList>
            <person name="Gouzy J."/>
            <person name="Langlade N."/>
            <person name="Munos S."/>
        </authorList>
    </citation>
    <scope>NUCLEOTIDE SEQUENCE</scope>
    <source>
        <tissue evidence="8">Leaves</tissue>
    </source>
</reference>
<evidence type="ECO:0000256" key="7">
    <source>
        <dbReference type="SAM" id="SignalP"/>
    </source>
</evidence>
<evidence type="ECO:0000256" key="3">
    <source>
        <dbReference type="ARBA" id="ARBA00022525"/>
    </source>
</evidence>
<dbReference type="PANTHER" id="PTHR31279">
    <property type="entry name" value="PROTEIN EXORDIUM-LIKE 5"/>
    <property type="match status" value="1"/>
</dbReference>
<keyword evidence="6" id="KW-0472">Membrane</keyword>
<dbReference type="InterPro" id="IPR006766">
    <property type="entry name" value="EXORDIUM-like"/>
</dbReference>
<evidence type="ECO:0000313" key="8">
    <source>
        <dbReference type="EMBL" id="KAF5785765.1"/>
    </source>
</evidence>
<keyword evidence="3" id="KW-0964">Secreted</keyword>